<evidence type="ECO:0000256" key="2">
    <source>
        <dbReference type="SAM" id="MobiDB-lite"/>
    </source>
</evidence>
<evidence type="ECO:0000256" key="1">
    <source>
        <dbReference type="SAM" id="Coils"/>
    </source>
</evidence>
<feature type="region of interest" description="Disordered" evidence="2">
    <location>
        <begin position="250"/>
        <end position="376"/>
    </location>
</feature>
<feature type="compositionally biased region" description="Polar residues" evidence="2">
    <location>
        <begin position="718"/>
        <end position="730"/>
    </location>
</feature>
<keyword evidence="1" id="KW-0175">Coiled coil</keyword>
<comment type="caution">
    <text evidence="3">The sequence shown here is derived from an EMBL/GenBank/DDBJ whole genome shotgun (WGS) entry which is preliminary data.</text>
</comment>
<feature type="compositionally biased region" description="Polar residues" evidence="2">
    <location>
        <begin position="256"/>
        <end position="273"/>
    </location>
</feature>
<name>A0AA43QTQ5_9LECA</name>
<sequence>MSALKQVKMPNQESKYQYVRVRSHKNKDKDKDREKDTRSIAESSTSSNVTTIRDRKHRSSFVSTSGASTETSSQAPGANCEDVALEQLPPLPETEESEGTSAATSPIMKTTSYTSAPKSRTSPPLTYDTPDNLQPYLESEPDTGSIVGAADPGDSQEWIGPVMKSASSIGDQSDLLTPTAKPRRNPLDPLQVAQDQSQHDKHEGAVSVGNAGQANSGRSISEMNERVFSWANHDGQESQFLYPSHLVNPFLHTRQHSPPQEYSNLSKVQPQPQTKDRTIRESKTLAPPSEPQRSSTPEAPKPAGEPQQRPSIRTSSKTPMHPLARVEAPPAAPMPPPAWPPQPSPPMTDFGIPPNHPWHPSQQMIPSPMHQPMPPPMQFPIPPPTQHVPDPAHLIHRIGSALPDIVALMDLYYGTYNTLVGRDRCIAEMQSQQAAESEARDLRIERLHSEIESVWKTKDDECKRLNEKILEWEERHQNMAEECSSERRLKEEARALHAKLSVRHEDVKKKHAASLADMTAAFLAEKGSMKEAHDSERKSWDDRLQEHRCTAEERLKSRLAELEERHEGQRKELRIVWNGTMDGLEQKHGNTIQELQDAIKERNEMIEEEKRIHSQTRRNWDQDRNSMLSHWDEERKTLRKSLEDERIISTDLRRDNEELHLSLDRIRSHYASETKDATSRFAMEKEEHRSATETALARQHKDAQDTIAVLQKEKRDLSSSAREASQTRQAHLQREVETLKTALAEAKSEDDTGKSVPVQKFSALASKAESSKPPSPSKEEETVEPYRVVSNPEKTQTQKVASAENAITRSASVKKKERPSSVYHAERVTLQKPAYLDSTAPRSSTVDRQERGSEIFRPNLPSEKARTQQQGQALAPATVYDIPGAWPPASKDPVNEARVVTSAEKTRVPHAATTGGGPTSRSSTPAPNERDRSSTRTTKEEKKANRSSGFYGSTGLKSKFWGPSEQQGRGESGLQAEPRKPEARRSEEGSRRHSGVFGR</sequence>
<reference evidence="3" key="1">
    <citation type="journal article" date="2023" name="Genome Biol. Evol.">
        <title>First Whole Genome Sequence and Flow Cytometry Genome Size Data for the Lichen-Forming Fungus Ramalina farinacea (Ascomycota).</title>
        <authorList>
            <person name="Llewellyn T."/>
            <person name="Mian S."/>
            <person name="Hill R."/>
            <person name="Leitch I.J."/>
            <person name="Gaya E."/>
        </authorList>
    </citation>
    <scope>NUCLEOTIDE SEQUENCE</scope>
    <source>
        <strain evidence="3">LIQ254RAFAR</strain>
    </source>
</reference>
<feature type="compositionally biased region" description="Basic and acidic residues" evidence="2">
    <location>
        <begin position="928"/>
        <end position="944"/>
    </location>
</feature>
<gene>
    <name evidence="3" type="ORF">OHK93_002613</name>
</gene>
<evidence type="ECO:0000313" key="3">
    <source>
        <dbReference type="EMBL" id="MDI1491404.1"/>
    </source>
</evidence>
<accession>A0AA43QTQ5</accession>
<feature type="compositionally biased region" description="Basic and acidic residues" evidence="2">
    <location>
        <begin position="845"/>
        <end position="854"/>
    </location>
</feature>
<feature type="compositionally biased region" description="Polar residues" evidence="2">
    <location>
        <begin position="107"/>
        <end position="132"/>
    </location>
</feature>
<feature type="region of interest" description="Disordered" evidence="2">
    <location>
        <begin position="764"/>
        <end position="999"/>
    </location>
</feature>
<dbReference type="Proteomes" id="UP001161017">
    <property type="component" value="Unassembled WGS sequence"/>
</dbReference>
<feature type="region of interest" description="Disordered" evidence="2">
    <location>
        <begin position="677"/>
        <end position="703"/>
    </location>
</feature>
<feature type="compositionally biased region" description="Pro residues" evidence="2">
    <location>
        <begin position="330"/>
        <end position="346"/>
    </location>
</feature>
<feature type="coiled-coil region" evidence="1">
    <location>
        <begin position="552"/>
        <end position="612"/>
    </location>
</feature>
<feature type="compositionally biased region" description="Polar residues" evidence="2">
    <location>
        <begin position="165"/>
        <end position="176"/>
    </location>
</feature>
<feature type="compositionally biased region" description="Polar residues" evidence="2">
    <location>
        <begin position="60"/>
        <end position="76"/>
    </location>
</feature>
<feature type="region of interest" description="Disordered" evidence="2">
    <location>
        <begin position="713"/>
        <end position="732"/>
    </location>
</feature>
<dbReference type="AlphaFoldDB" id="A0AA43QTQ5"/>
<feature type="compositionally biased region" description="Polar residues" evidence="2">
    <location>
        <begin position="308"/>
        <end position="318"/>
    </location>
</feature>
<protein>
    <submittedName>
        <fullName evidence="3">Uncharacterized protein</fullName>
    </submittedName>
</protein>
<feature type="compositionally biased region" description="Polar residues" evidence="2">
    <location>
        <begin position="40"/>
        <end position="51"/>
    </location>
</feature>
<proteinExistence type="predicted"/>
<keyword evidence="4" id="KW-1185">Reference proteome</keyword>
<feature type="region of interest" description="Disordered" evidence="2">
    <location>
        <begin position="1"/>
        <end position="220"/>
    </location>
</feature>
<evidence type="ECO:0000313" key="4">
    <source>
        <dbReference type="Proteomes" id="UP001161017"/>
    </source>
</evidence>
<dbReference type="EMBL" id="JAPUFD010000014">
    <property type="protein sequence ID" value="MDI1491404.1"/>
    <property type="molecule type" value="Genomic_DNA"/>
</dbReference>
<feature type="compositionally biased region" description="Basic and acidic residues" evidence="2">
    <location>
        <begin position="27"/>
        <end position="39"/>
    </location>
</feature>
<organism evidence="3 4">
    <name type="scientific">Ramalina farinacea</name>
    <dbReference type="NCBI Taxonomy" id="258253"/>
    <lineage>
        <taxon>Eukaryota</taxon>
        <taxon>Fungi</taxon>
        <taxon>Dikarya</taxon>
        <taxon>Ascomycota</taxon>
        <taxon>Pezizomycotina</taxon>
        <taxon>Lecanoromycetes</taxon>
        <taxon>OSLEUM clade</taxon>
        <taxon>Lecanoromycetidae</taxon>
        <taxon>Lecanorales</taxon>
        <taxon>Lecanorineae</taxon>
        <taxon>Ramalinaceae</taxon>
        <taxon>Ramalina</taxon>
    </lineage>
</organism>
<feature type="compositionally biased region" description="Polar residues" evidence="2">
    <location>
        <begin position="792"/>
        <end position="811"/>
    </location>
</feature>
<feature type="compositionally biased region" description="Basic and acidic residues" evidence="2">
    <location>
        <begin position="977"/>
        <end position="991"/>
    </location>
</feature>
<feature type="compositionally biased region" description="Polar residues" evidence="2">
    <location>
        <begin position="210"/>
        <end position="220"/>
    </location>
</feature>
<feature type="compositionally biased region" description="Basic and acidic residues" evidence="2">
    <location>
        <begin position="274"/>
        <end position="283"/>
    </location>
</feature>
<feature type="compositionally biased region" description="Basic and acidic residues" evidence="2">
    <location>
        <begin position="677"/>
        <end position="691"/>
    </location>
</feature>